<dbReference type="CDD" id="cd15465">
    <property type="entry name" value="bS6_mito"/>
    <property type="match status" value="1"/>
</dbReference>
<name>A0A813FDH1_POLGL</name>
<dbReference type="Pfam" id="PF01250">
    <property type="entry name" value="Ribosomal_S6"/>
    <property type="match status" value="1"/>
</dbReference>
<dbReference type="Proteomes" id="UP000654075">
    <property type="component" value="Unassembled WGS sequence"/>
</dbReference>
<dbReference type="SUPFAM" id="SSF54995">
    <property type="entry name" value="Ribosomal protein S6"/>
    <property type="match status" value="1"/>
</dbReference>
<organism evidence="2 3">
    <name type="scientific">Polarella glacialis</name>
    <name type="common">Dinoflagellate</name>
    <dbReference type="NCBI Taxonomy" id="89957"/>
    <lineage>
        <taxon>Eukaryota</taxon>
        <taxon>Sar</taxon>
        <taxon>Alveolata</taxon>
        <taxon>Dinophyceae</taxon>
        <taxon>Suessiales</taxon>
        <taxon>Suessiaceae</taxon>
        <taxon>Polarella</taxon>
    </lineage>
</organism>
<dbReference type="GO" id="GO:0019843">
    <property type="term" value="F:rRNA binding"/>
    <property type="evidence" value="ECO:0007669"/>
    <property type="project" value="InterPro"/>
</dbReference>
<evidence type="ECO:0000313" key="2">
    <source>
        <dbReference type="EMBL" id="CAE8609885.1"/>
    </source>
</evidence>
<dbReference type="GO" id="GO:0005840">
    <property type="term" value="C:ribosome"/>
    <property type="evidence" value="ECO:0007669"/>
    <property type="project" value="InterPro"/>
</dbReference>
<accession>A0A813FDH1</accession>
<gene>
    <name evidence="2" type="ORF">PGLA1383_LOCUS27712</name>
</gene>
<dbReference type="EMBL" id="CAJNNV010024443">
    <property type="protein sequence ID" value="CAE8609885.1"/>
    <property type="molecule type" value="Genomic_DNA"/>
</dbReference>
<evidence type="ECO:0000313" key="3">
    <source>
        <dbReference type="Proteomes" id="UP000654075"/>
    </source>
</evidence>
<dbReference type="GO" id="GO:0003735">
    <property type="term" value="F:structural constituent of ribosome"/>
    <property type="evidence" value="ECO:0007669"/>
    <property type="project" value="InterPro"/>
</dbReference>
<dbReference type="InterPro" id="IPR014717">
    <property type="entry name" value="Transl_elong_EF1B/ribsomal_bS6"/>
</dbReference>
<dbReference type="OrthoDB" id="411090at2759"/>
<dbReference type="AlphaFoldDB" id="A0A813FDH1"/>
<comment type="caution">
    <text evidence="2">The sequence shown here is derived from an EMBL/GenBank/DDBJ whole genome shotgun (WGS) entry which is preliminary data.</text>
</comment>
<evidence type="ECO:0000256" key="1">
    <source>
        <dbReference type="ARBA" id="ARBA00009512"/>
    </source>
</evidence>
<comment type="similarity">
    <text evidence="1">Belongs to the bacterial ribosomal protein bS6 family.</text>
</comment>
<dbReference type="GO" id="GO:0006412">
    <property type="term" value="P:translation"/>
    <property type="evidence" value="ECO:0007669"/>
    <property type="project" value="InterPro"/>
</dbReference>
<protein>
    <submittedName>
        <fullName evidence="2">Uncharacterized protein</fullName>
    </submittedName>
</protein>
<proteinExistence type="inferred from homology"/>
<dbReference type="InterPro" id="IPR000529">
    <property type="entry name" value="Ribosomal_bS6"/>
</dbReference>
<sequence>MGNAAAVSSLQAEQSTGLTLEGSLKHGIETVSTSFESMSLGLESMSSWGNSSLGNSMSSLSSLSTTDSRCCAPVVVGSCEPRRLKEMCGGGSQREGCPSGCSPDLLTAYPLAGESDFPHDLMRPMTTELFEREEEIHGTTITSATEDMQPFYKDKDEAEENIFLRTLCHEGMPVGILSESEVAEKYQIVFNTAQNKMVLLGPTKLKIMLKDVGSVQRTGARREVSEDLEEMPTLAHPIKSKQDTRSLEDSVASRWAKLTMEDGRVMNMKFESNKVVCLAGNRTPGAVRHRQCTTGAEICDWKQIARVSPLRPLFIVRSPTGHESPVGKGEMCVPARSTGLDLSEMGVADAPELPEQDDEASQTTKATCDCCSFFGLCTADNPRKHTKVLTKRADPVRMVFYETLLMVHGKFPANDTRLLLREASRLIVERDGALFRILDLGWRHTAQPIRKKGVGHVFYGRWYSLTWGGPPSVPQDLKDTFIHSTGVMRHITLKVPAPNKMYNHRGAATIT</sequence>
<keyword evidence="3" id="KW-1185">Reference proteome</keyword>
<dbReference type="Gene3D" id="3.30.70.60">
    <property type="match status" value="1"/>
</dbReference>
<dbReference type="InterPro" id="IPR035980">
    <property type="entry name" value="Ribosomal_bS6_sf"/>
</dbReference>
<reference evidence="2" key="1">
    <citation type="submission" date="2021-02" db="EMBL/GenBank/DDBJ databases">
        <authorList>
            <person name="Dougan E. K."/>
            <person name="Rhodes N."/>
            <person name="Thang M."/>
            <person name="Chan C."/>
        </authorList>
    </citation>
    <scope>NUCLEOTIDE SEQUENCE</scope>
</reference>